<evidence type="ECO:0000313" key="2">
    <source>
        <dbReference type="Proteomes" id="UP000828048"/>
    </source>
</evidence>
<accession>A0ACB7WYD0</accession>
<dbReference type="Proteomes" id="UP000828048">
    <property type="component" value="Chromosome 2"/>
</dbReference>
<evidence type="ECO:0000313" key="1">
    <source>
        <dbReference type="EMBL" id="KAH7833422.1"/>
    </source>
</evidence>
<keyword evidence="2" id="KW-1185">Reference proteome</keyword>
<protein>
    <submittedName>
        <fullName evidence="1">Uncharacterized protein</fullName>
    </submittedName>
</protein>
<reference evidence="1 2" key="1">
    <citation type="journal article" date="2021" name="Hortic Res">
        <title>High-quality reference genome and annotation aids understanding of berry development for evergreen blueberry (Vaccinium darrowii).</title>
        <authorList>
            <person name="Yu J."/>
            <person name="Hulse-Kemp A.M."/>
            <person name="Babiker E."/>
            <person name="Staton M."/>
        </authorList>
    </citation>
    <scope>NUCLEOTIDE SEQUENCE [LARGE SCALE GENOMIC DNA]</scope>
    <source>
        <strain evidence="2">cv. NJ 8807/NJ 8810</strain>
        <tissue evidence="1">Young leaf</tissue>
    </source>
</reference>
<proteinExistence type="predicted"/>
<organism evidence="1 2">
    <name type="scientific">Vaccinium darrowii</name>
    <dbReference type="NCBI Taxonomy" id="229202"/>
    <lineage>
        <taxon>Eukaryota</taxon>
        <taxon>Viridiplantae</taxon>
        <taxon>Streptophyta</taxon>
        <taxon>Embryophyta</taxon>
        <taxon>Tracheophyta</taxon>
        <taxon>Spermatophyta</taxon>
        <taxon>Magnoliopsida</taxon>
        <taxon>eudicotyledons</taxon>
        <taxon>Gunneridae</taxon>
        <taxon>Pentapetalae</taxon>
        <taxon>asterids</taxon>
        <taxon>Ericales</taxon>
        <taxon>Ericaceae</taxon>
        <taxon>Vaccinioideae</taxon>
        <taxon>Vaccinieae</taxon>
        <taxon>Vaccinium</taxon>
    </lineage>
</organism>
<name>A0ACB7WYD0_9ERIC</name>
<comment type="caution">
    <text evidence="1">The sequence shown here is derived from an EMBL/GenBank/DDBJ whole genome shotgun (WGS) entry which is preliminary data.</text>
</comment>
<dbReference type="EMBL" id="CM037152">
    <property type="protein sequence ID" value="KAH7833422.1"/>
    <property type="molecule type" value="Genomic_DNA"/>
</dbReference>
<gene>
    <name evidence="1" type="ORF">Vadar_006190</name>
</gene>
<sequence>MNRDKRKWGGESSRGAELCRGLIPGPAGLVQMAMERRDAGEGVLEMNTQQAIHRVLTVESEDTAFVHNNAWLAVVHGGYMQEPSYTNLATVHKMKHLDRVKLVVAFVKSCVRDGLGGARVELKDPTGSVSGFVAEKADEVFLGKIKAGVCLVMREIVIWRPHKTTCLNITSFNLEAVFEE</sequence>